<sequence>MTKKKIGLLVMAYGTPESLDDVEAYYTHIRHGRKPSEEALQDLVGRYKAIGGISPLAKITKEQAHKLTDSMNKMFTEYEFVCYLGLKHIVPFIEDAIEEMKKDGIEQAISIVLAPHYSTFSIKAYNDRAIRRSKEIGGPVIEPIEHWYDEPKFISYWANQIEEIFTRIVDKEKAVVICSAHSLPEKIIADGDPYVEQLQHTADLIAAEAGIKHYTIGWQSAGNTPDPWIGPDVQDLTKGLYEEHGYESFIYCPVGFVAEHLEVLYDNDYECKVVTDELNAAYFRPNMPNAQTVFIECLAAIVSKKMKGIVDNDLVLNNN</sequence>
<dbReference type="GO" id="GO:0006783">
    <property type="term" value="P:heme biosynthetic process"/>
    <property type="evidence" value="ECO:0007669"/>
    <property type="project" value="UniProtKB-UniRule"/>
</dbReference>
<dbReference type="PANTHER" id="PTHR11108:SF1">
    <property type="entry name" value="FERROCHELATASE, MITOCHONDRIAL"/>
    <property type="match status" value="1"/>
</dbReference>
<dbReference type="UniPathway" id="UPA00252"/>
<feature type="binding site" evidence="12">
    <location>
        <position position="54"/>
    </location>
    <ligand>
        <name>Fe-coproporphyrin III</name>
        <dbReference type="ChEBI" id="CHEBI:68438"/>
    </ligand>
</feature>
<keyword evidence="10 12" id="KW-0627">Porphyrin biosynthesis</keyword>
<organism evidence="14 15">
    <name type="scientific">Bacillus cereus</name>
    <dbReference type="NCBI Taxonomy" id="1396"/>
    <lineage>
        <taxon>Bacteria</taxon>
        <taxon>Bacillati</taxon>
        <taxon>Bacillota</taxon>
        <taxon>Bacilli</taxon>
        <taxon>Bacillales</taxon>
        <taxon>Bacillaceae</taxon>
        <taxon>Bacillus</taxon>
        <taxon>Bacillus cereus group</taxon>
    </lineage>
</organism>
<dbReference type="FunFam" id="3.40.50.1400:FF:000009">
    <property type="entry name" value="Ferrochelatase"/>
    <property type="match status" value="1"/>
</dbReference>
<feature type="binding site" evidence="12">
    <location>
        <position position="262"/>
    </location>
    <ligand>
        <name>Fe(2+)</name>
        <dbReference type="ChEBI" id="CHEBI:29033"/>
    </ligand>
</feature>
<evidence type="ECO:0000313" key="15">
    <source>
        <dbReference type="Proteomes" id="UP000222054"/>
    </source>
</evidence>
<evidence type="ECO:0000256" key="12">
    <source>
        <dbReference type="HAMAP-Rule" id="MF_00323"/>
    </source>
</evidence>
<dbReference type="Pfam" id="PF00762">
    <property type="entry name" value="Ferrochelatase"/>
    <property type="match status" value="1"/>
</dbReference>
<protein>
    <recommendedName>
        <fullName evidence="4 12">Coproporphyrin III ferrochelatase</fullName>
        <ecNumber evidence="3 12">4.99.1.9</ecNumber>
    </recommendedName>
</protein>
<evidence type="ECO:0000256" key="13">
    <source>
        <dbReference type="RuleBase" id="RU000607"/>
    </source>
</evidence>
<reference evidence="14 15" key="1">
    <citation type="submission" date="2017-09" db="EMBL/GenBank/DDBJ databases">
        <title>Large-scale bioinformatics analysis of Bacillus genomes uncovers conserved roles of natural products in bacterial physiology.</title>
        <authorList>
            <consortium name="Agbiome Team Llc"/>
            <person name="Bleich R.M."/>
            <person name="Grubbs K.J."/>
            <person name="Santa Maria K.C."/>
            <person name="Allen S.E."/>
            <person name="Farag S."/>
            <person name="Shank E.A."/>
            <person name="Bowers A."/>
        </authorList>
    </citation>
    <scope>NUCLEOTIDE SEQUENCE [LARGE SCALE GENOMIC DNA]</scope>
    <source>
        <strain evidence="14 15">AFS053130</strain>
    </source>
</reference>
<name>A0A2B9DEB2_BACCE</name>
<evidence type="ECO:0000256" key="6">
    <source>
        <dbReference type="ARBA" id="ARBA00022723"/>
    </source>
</evidence>
<proteinExistence type="inferred from homology"/>
<evidence type="ECO:0000256" key="2">
    <source>
        <dbReference type="ARBA" id="ARBA00007718"/>
    </source>
</evidence>
<feature type="binding site" evidence="12">
    <location>
        <position position="125"/>
    </location>
    <ligand>
        <name>Fe-coproporphyrin III</name>
        <dbReference type="ChEBI" id="CHEBI:68438"/>
    </ligand>
</feature>
<evidence type="ECO:0000256" key="8">
    <source>
        <dbReference type="ARBA" id="ARBA00023133"/>
    </source>
</evidence>
<dbReference type="HAMAP" id="MF_00323">
    <property type="entry name" value="Ferrochelatase"/>
    <property type="match status" value="1"/>
</dbReference>
<evidence type="ECO:0000256" key="4">
    <source>
        <dbReference type="ARBA" id="ARBA00019484"/>
    </source>
</evidence>
<dbReference type="CDD" id="cd03411">
    <property type="entry name" value="Ferrochelatase_N"/>
    <property type="match status" value="1"/>
</dbReference>
<keyword evidence="6 12" id="KW-0479">Metal-binding</keyword>
<comment type="similarity">
    <text evidence="2 12 13">Belongs to the ferrochelatase family.</text>
</comment>
<dbReference type="InterPro" id="IPR001015">
    <property type="entry name" value="Ferrochelatase"/>
</dbReference>
<feature type="binding site" evidence="12">
    <location>
        <begin position="46"/>
        <end position="47"/>
    </location>
    <ligand>
        <name>Fe-coproporphyrin III</name>
        <dbReference type="ChEBI" id="CHEBI:68438"/>
    </ligand>
</feature>
<dbReference type="PROSITE" id="PS00534">
    <property type="entry name" value="FERROCHELATASE"/>
    <property type="match status" value="1"/>
</dbReference>
<dbReference type="EC" id="4.99.1.9" evidence="3 12"/>
<dbReference type="NCBIfam" id="NF009095">
    <property type="entry name" value="PRK12435.1"/>
    <property type="match status" value="1"/>
</dbReference>
<gene>
    <name evidence="14" type="primary">hemH</name>
    <name evidence="12" type="synonym">cpfC</name>
    <name evidence="14" type="ORF">CN958_19345</name>
</gene>
<evidence type="ECO:0000256" key="1">
    <source>
        <dbReference type="ARBA" id="ARBA00004744"/>
    </source>
</evidence>
<evidence type="ECO:0000256" key="10">
    <source>
        <dbReference type="ARBA" id="ARBA00023244"/>
    </source>
</evidence>
<dbReference type="NCBIfam" id="TIGR00109">
    <property type="entry name" value="hemH"/>
    <property type="match status" value="1"/>
</dbReference>
<keyword evidence="7 12" id="KW-0408">Iron</keyword>
<comment type="catalytic activity">
    <reaction evidence="11">
        <text>Fe-coproporphyrin III + 2 H(+) = coproporphyrin III + Fe(2+)</text>
        <dbReference type="Rhea" id="RHEA:49572"/>
        <dbReference type="ChEBI" id="CHEBI:15378"/>
        <dbReference type="ChEBI" id="CHEBI:29033"/>
        <dbReference type="ChEBI" id="CHEBI:68438"/>
        <dbReference type="ChEBI" id="CHEBI:131725"/>
        <dbReference type="EC" id="4.99.1.9"/>
    </reaction>
    <physiologicalReaction direction="right-to-left" evidence="11">
        <dbReference type="Rhea" id="RHEA:49574"/>
    </physiologicalReaction>
</comment>
<evidence type="ECO:0000256" key="5">
    <source>
        <dbReference type="ARBA" id="ARBA00022490"/>
    </source>
</evidence>
<dbReference type="EMBL" id="NUHO01000082">
    <property type="protein sequence ID" value="PGM91018.1"/>
    <property type="molecule type" value="Genomic_DNA"/>
</dbReference>
<dbReference type="GO" id="GO:0004325">
    <property type="term" value="F:ferrochelatase activity"/>
    <property type="evidence" value="ECO:0007669"/>
    <property type="project" value="UniProtKB-UniRule"/>
</dbReference>
<dbReference type="GO" id="GO:0046872">
    <property type="term" value="F:metal ion binding"/>
    <property type="evidence" value="ECO:0007669"/>
    <property type="project" value="UniProtKB-UniRule"/>
</dbReference>
<accession>A0A2B9DEB2</accession>
<evidence type="ECO:0000256" key="3">
    <source>
        <dbReference type="ARBA" id="ARBA00013215"/>
    </source>
</evidence>
<dbReference type="RefSeq" id="WP_098778074.1">
    <property type="nucleotide sequence ID" value="NZ_NUHO01000082.1"/>
</dbReference>
<dbReference type="InterPro" id="IPR019772">
    <property type="entry name" value="Ferrochelatase_AS"/>
</dbReference>
<dbReference type="Proteomes" id="UP000222054">
    <property type="component" value="Unassembled WGS sequence"/>
</dbReference>
<feature type="binding site" evidence="12">
    <location>
        <position position="181"/>
    </location>
    <ligand>
        <name>Fe(2+)</name>
        <dbReference type="ChEBI" id="CHEBI:29033"/>
    </ligand>
</feature>
<dbReference type="GO" id="GO:0005737">
    <property type="term" value="C:cytoplasm"/>
    <property type="evidence" value="ECO:0007669"/>
    <property type="project" value="UniProtKB-SubCell"/>
</dbReference>
<dbReference type="CDD" id="cd00419">
    <property type="entry name" value="Ferrochelatase_C"/>
    <property type="match status" value="1"/>
</dbReference>
<dbReference type="InterPro" id="IPR033644">
    <property type="entry name" value="Ferrochelatase_C"/>
</dbReference>
<feature type="binding site" description="axial binding residue" evidence="12">
    <location>
        <position position="13"/>
    </location>
    <ligand>
        <name>Fe-coproporphyrin III</name>
        <dbReference type="ChEBI" id="CHEBI:68438"/>
    </ligand>
    <ligandPart>
        <name>Fe</name>
        <dbReference type="ChEBI" id="CHEBI:18248"/>
    </ligandPart>
</feature>
<comment type="caution">
    <text evidence="14">The sequence shown here is derived from an EMBL/GenBank/DDBJ whole genome shotgun (WGS) entry which is preliminary data.</text>
</comment>
<keyword evidence="5 12" id="KW-0963">Cytoplasm</keyword>
<evidence type="ECO:0000256" key="11">
    <source>
        <dbReference type="ARBA" id="ARBA00024536"/>
    </source>
</evidence>
<dbReference type="SUPFAM" id="SSF53800">
    <property type="entry name" value="Chelatase"/>
    <property type="match status" value="1"/>
</dbReference>
<evidence type="ECO:0000256" key="9">
    <source>
        <dbReference type="ARBA" id="ARBA00023239"/>
    </source>
</evidence>
<dbReference type="Gene3D" id="3.40.50.1400">
    <property type="match status" value="2"/>
</dbReference>
<evidence type="ECO:0000313" key="14">
    <source>
        <dbReference type="EMBL" id="PGM91018.1"/>
    </source>
</evidence>
<evidence type="ECO:0000256" key="7">
    <source>
        <dbReference type="ARBA" id="ARBA00023004"/>
    </source>
</evidence>
<comment type="function">
    <text evidence="12 13">Involved in coproporphyrin-dependent heme b biosynthesis. Catalyzes the insertion of ferrous iron into coproporphyrin III to form Fe-coproporphyrin III.</text>
</comment>
<dbReference type="PANTHER" id="PTHR11108">
    <property type="entry name" value="FERROCHELATASE"/>
    <property type="match status" value="1"/>
</dbReference>
<keyword evidence="9 12" id="KW-0456">Lyase</keyword>
<keyword evidence="8 12" id="KW-0350">Heme biosynthesis</keyword>
<dbReference type="InterPro" id="IPR033659">
    <property type="entry name" value="Ferrochelatase_N"/>
</dbReference>
<comment type="subcellular location">
    <subcellularLocation>
        <location evidence="12 13">Cytoplasm</location>
    </subcellularLocation>
</comment>
<comment type="pathway">
    <text evidence="1 12 13">Porphyrin-containing compound metabolism; protoheme biosynthesis.</text>
</comment>
<feature type="binding site" evidence="12">
    <location>
        <position position="30"/>
    </location>
    <ligand>
        <name>Fe-coproporphyrin III</name>
        <dbReference type="ChEBI" id="CHEBI:68438"/>
    </ligand>
</feature>
<dbReference type="AlphaFoldDB" id="A0A2B9DEB2"/>